<feature type="compositionally biased region" description="Polar residues" evidence="1">
    <location>
        <begin position="133"/>
        <end position="146"/>
    </location>
</feature>
<organism evidence="4">
    <name type="scientific">Thelazia callipaeda</name>
    <name type="common">Oriental eyeworm</name>
    <name type="synonym">Parasitic nematode</name>
    <dbReference type="NCBI Taxonomy" id="103827"/>
    <lineage>
        <taxon>Eukaryota</taxon>
        <taxon>Metazoa</taxon>
        <taxon>Ecdysozoa</taxon>
        <taxon>Nematoda</taxon>
        <taxon>Chromadorea</taxon>
        <taxon>Rhabditida</taxon>
        <taxon>Spirurina</taxon>
        <taxon>Spiruromorpha</taxon>
        <taxon>Thelazioidea</taxon>
        <taxon>Thelaziidae</taxon>
        <taxon>Thelazia</taxon>
    </lineage>
</organism>
<reference evidence="4" key="1">
    <citation type="submission" date="2017-02" db="UniProtKB">
        <authorList>
            <consortium name="WormBaseParasite"/>
        </authorList>
    </citation>
    <scope>IDENTIFICATION</scope>
</reference>
<evidence type="ECO:0000313" key="3">
    <source>
        <dbReference type="Proteomes" id="UP000276776"/>
    </source>
</evidence>
<feature type="compositionally biased region" description="Basic and acidic residues" evidence="1">
    <location>
        <begin position="1"/>
        <end position="19"/>
    </location>
</feature>
<protein>
    <submittedName>
        <fullName evidence="4">40S ribosomal protein S24</fullName>
    </submittedName>
</protein>
<reference evidence="2 3" key="2">
    <citation type="submission" date="2018-11" db="EMBL/GenBank/DDBJ databases">
        <authorList>
            <consortium name="Pathogen Informatics"/>
        </authorList>
    </citation>
    <scope>NUCLEOTIDE SEQUENCE [LARGE SCALE GENOMIC DNA]</scope>
</reference>
<accession>A0A0N5D916</accession>
<dbReference type="AlphaFoldDB" id="A0A0N5D916"/>
<evidence type="ECO:0000313" key="4">
    <source>
        <dbReference type="WBParaSite" id="TCLT_0000961701-mRNA-1"/>
    </source>
</evidence>
<dbReference type="Proteomes" id="UP000276776">
    <property type="component" value="Unassembled WGS sequence"/>
</dbReference>
<proteinExistence type="predicted"/>
<feature type="compositionally biased region" description="Basic and acidic residues" evidence="1">
    <location>
        <begin position="98"/>
        <end position="125"/>
    </location>
</feature>
<evidence type="ECO:0000256" key="1">
    <source>
        <dbReference type="SAM" id="MobiDB-lite"/>
    </source>
</evidence>
<keyword evidence="3" id="KW-1185">Reference proteome</keyword>
<name>A0A0N5D916_THECL</name>
<gene>
    <name evidence="2" type="ORF">TCLT_LOCUS9606</name>
</gene>
<feature type="region of interest" description="Disordered" evidence="1">
    <location>
        <begin position="46"/>
        <end position="146"/>
    </location>
</feature>
<feature type="region of interest" description="Disordered" evidence="1">
    <location>
        <begin position="1"/>
        <end position="20"/>
    </location>
</feature>
<dbReference type="EMBL" id="UYYF01004836">
    <property type="protein sequence ID" value="VDN07254.1"/>
    <property type="molecule type" value="Genomic_DNA"/>
</dbReference>
<evidence type="ECO:0000313" key="2">
    <source>
        <dbReference type="EMBL" id="VDN07254.1"/>
    </source>
</evidence>
<sequence>MVIDDKKARDGRPDPERTDLPVLQKYVESVAEVFIIKSAGRLPDQLKKELEQPTNGVKKSRRMERTDFLRSRSTLSRHRKLSLQLYGKSSGSALEGAGKADKRRTEKSKSARLHDPRTATETRPQERRRKSRNNAMNSVRNLQHRQ</sequence>
<dbReference type="WBParaSite" id="TCLT_0000961701-mRNA-1">
    <property type="protein sequence ID" value="TCLT_0000961701-mRNA-1"/>
    <property type="gene ID" value="TCLT_0000961701"/>
</dbReference>